<gene>
    <name evidence="1" type="ORF">WMO26_08220</name>
</gene>
<proteinExistence type="predicted"/>
<sequence length="47" mass="5634">MQTILAILGVVFLTALALRGCYITEPDQRERRVKRYVRQMNQVNRRR</sequence>
<evidence type="ECO:0000313" key="1">
    <source>
        <dbReference type="EMBL" id="MEQ2440805.1"/>
    </source>
</evidence>
<accession>A0ABV1E236</accession>
<keyword evidence="2" id="KW-1185">Reference proteome</keyword>
<dbReference type="RefSeq" id="WP_349219517.1">
    <property type="nucleotide sequence ID" value="NZ_JBBMFD010000012.1"/>
</dbReference>
<dbReference type="EMBL" id="JBBMFD010000012">
    <property type="protein sequence ID" value="MEQ2440805.1"/>
    <property type="molecule type" value="Genomic_DNA"/>
</dbReference>
<comment type="caution">
    <text evidence="1">The sequence shown here is derived from an EMBL/GenBank/DDBJ whole genome shotgun (WGS) entry which is preliminary data.</text>
</comment>
<name>A0ABV1E236_9FIRM</name>
<reference evidence="1 2" key="1">
    <citation type="submission" date="2024-03" db="EMBL/GenBank/DDBJ databases">
        <title>Human intestinal bacterial collection.</title>
        <authorList>
            <person name="Pauvert C."/>
            <person name="Hitch T.C.A."/>
            <person name="Clavel T."/>
        </authorList>
    </citation>
    <scope>NUCLEOTIDE SEQUENCE [LARGE SCALE GENOMIC DNA]</scope>
    <source>
        <strain evidence="1 2">CLA-JM-H44</strain>
    </source>
</reference>
<evidence type="ECO:0000313" key="2">
    <source>
        <dbReference type="Proteomes" id="UP001489509"/>
    </source>
</evidence>
<dbReference type="Proteomes" id="UP001489509">
    <property type="component" value="Unassembled WGS sequence"/>
</dbReference>
<protein>
    <submittedName>
        <fullName evidence="1">Uncharacterized protein</fullName>
    </submittedName>
</protein>
<organism evidence="1 2">
    <name type="scientific">Solibaculum intestinale</name>
    <dbReference type="NCBI Taxonomy" id="3133165"/>
    <lineage>
        <taxon>Bacteria</taxon>
        <taxon>Bacillati</taxon>
        <taxon>Bacillota</taxon>
        <taxon>Clostridia</taxon>
        <taxon>Eubacteriales</taxon>
        <taxon>Oscillospiraceae</taxon>
        <taxon>Solibaculum</taxon>
    </lineage>
</organism>